<gene>
    <name evidence="2" type="ORF">DFH08DRAFT_978613</name>
</gene>
<dbReference type="InterPro" id="IPR040976">
    <property type="entry name" value="Pkinase_fungal"/>
</dbReference>
<keyword evidence="3" id="KW-1185">Reference proteome</keyword>
<evidence type="ECO:0000259" key="1">
    <source>
        <dbReference type="Pfam" id="PF17667"/>
    </source>
</evidence>
<protein>
    <recommendedName>
        <fullName evidence="1">Fungal-type protein kinase domain-containing protein</fullName>
    </recommendedName>
</protein>
<reference evidence="2" key="1">
    <citation type="submission" date="2023-03" db="EMBL/GenBank/DDBJ databases">
        <title>Massive genome expansion in bonnet fungi (Mycena s.s.) driven by repeated elements and novel gene families across ecological guilds.</title>
        <authorList>
            <consortium name="Lawrence Berkeley National Laboratory"/>
            <person name="Harder C.B."/>
            <person name="Miyauchi S."/>
            <person name="Viragh M."/>
            <person name="Kuo A."/>
            <person name="Thoen E."/>
            <person name="Andreopoulos B."/>
            <person name="Lu D."/>
            <person name="Skrede I."/>
            <person name="Drula E."/>
            <person name="Henrissat B."/>
            <person name="Morin E."/>
            <person name="Kohler A."/>
            <person name="Barry K."/>
            <person name="LaButti K."/>
            <person name="Morin E."/>
            <person name="Salamov A."/>
            <person name="Lipzen A."/>
            <person name="Mereny Z."/>
            <person name="Hegedus B."/>
            <person name="Baldrian P."/>
            <person name="Stursova M."/>
            <person name="Weitz H."/>
            <person name="Taylor A."/>
            <person name="Grigoriev I.V."/>
            <person name="Nagy L.G."/>
            <person name="Martin F."/>
            <person name="Kauserud H."/>
        </authorList>
    </citation>
    <scope>NUCLEOTIDE SEQUENCE</scope>
    <source>
        <strain evidence="2">CBHHK002</strain>
    </source>
</reference>
<sequence length="227" mass="25593">MYSNYSAAGTENGRSGVGFDSEACLQGDDVEGTWHARNRVARNRLHTKPFPVVCSLFPATDLATTSGDSWALNHLPKIVHVEEKEFDADSPQCRLSAHLGEDYELRVLRIVVQERLRPITELATAAELSEAFHGIFKCYQWLFEKANIMHRDISRNNLMYRRIDGTVYGIWNGFDLSVVLGNEPRSTSKQRTGTEPYMAIDLLETDPPPPMFFDSISNRSFTSLSTS</sequence>
<dbReference type="Proteomes" id="UP001218218">
    <property type="component" value="Unassembled WGS sequence"/>
</dbReference>
<dbReference type="InterPro" id="IPR011009">
    <property type="entry name" value="Kinase-like_dom_sf"/>
</dbReference>
<dbReference type="SUPFAM" id="SSF56112">
    <property type="entry name" value="Protein kinase-like (PK-like)"/>
    <property type="match status" value="1"/>
</dbReference>
<dbReference type="PANTHER" id="PTHR38248">
    <property type="entry name" value="FUNK1 6"/>
    <property type="match status" value="1"/>
</dbReference>
<evidence type="ECO:0000313" key="3">
    <source>
        <dbReference type="Proteomes" id="UP001218218"/>
    </source>
</evidence>
<evidence type="ECO:0000313" key="2">
    <source>
        <dbReference type="EMBL" id="KAJ7301592.1"/>
    </source>
</evidence>
<accession>A0AAD6YZ00</accession>
<feature type="domain" description="Fungal-type protein kinase" evidence="1">
    <location>
        <begin position="90"/>
        <end position="204"/>
    </location>
</feature>
<dbReference type="AlphaFoldDB" id="A0AAD6YZ00"/>
<dbReference type="PANTHER" id="PTHR38248:SF2">
    <property type="entry name" value="FUNK1 11"/>
    <property type="match status" value="1"/>
</dbReference>
<name>A0AAD6YZ00_9AGAR</name>
<dbReference type="EMBL" id="JARIHO010000131">
    <property type="protein sequence ID" value="KAJ7301592.1"/>
    <property type="molecule type" value="Genomic_DNA"/>
</dbReference>
<organism evidence="2 3">
    <name type="scientific">Mycena albidolilacea</name>
    <dbReference type="NCBI Taxonomy" id="1033008"/>
    <lineage>
        <taxon>Eukaryota</taxon>
        <taxon>Fungi</taxon>
        <taxon>Dikarya</taxon>
        <taxon>Basidiomycota</taxon>
        <taxon>Agaricomycotina</taxon>
        <taxon>Agaricomycetes</taxon>
        <taxon>Agaricomycetidae</taxon>
        <taxon>Agaricales</taxon>
        <taxon>Marasmiineae</taxon>
        <taxon>Mycenaceae</taxon>
        <taxon>Mycena</taxon>
    </lineage>
</organism>
<comment type="caution">
    <text evidence="2">The sequence shown here is derived from an EMBL/GenBank/DDBJ whole genome shotgun (WGS) entry which is preliminary data.</text>
</comment>
<dbReference type="Gene3D" id="1.10.510.10">
    <property type="entry name" value="Transferase(Phosphotransferase) domain 1"/>
    <property type="match status" value="1"/>
</dbReference>
<dbReference type="Pfam" id="PF17667">
    <property type="entry name" value="Pkinase_fungal"/>
    <property type="match status" value="1"/>
</dbReference>
<proteinExistence type="predicted"/>